<dbReference type="PRINTS" id="PR00081">
    <property type="entry name" value="GDHRDH"/>
</dbReference>
<reference evidence="1" key="1">
    <citation type="submission" date="2021-04" db="EMBL/GenBank/DDBJ databases">
        <title>Devosia litorisediminis sp. nov., isolated from a sand dune.</title>
        <authorList>
            <person name="Park S."/>
            <person name="Yoon J.-H."/>
        </authorList>
    </citation>
    <scope>NUCLEOTIDE SEQUENCE</scope>
    <source>
        <strain evidence="1">BSSL-BM10</strain>
    </source>
</reference>
<dbReference type="Gene3D" id="3.40.50.720">
    <property type="entry name" value="NAD(P)-binding Rossmann-like Domain"/>
    <property type="match status" value="1"/>
</dbReference>
<comment type="caution">
    <text evidence="1">The sequence shown here is derived from an EMBL/GenBank/DDBJ whole genome shotgun (WGS) entry which is preliminary data.</text>
</comment>
<dbReference type="InterPro" id="IPR036291">
    <property type="entry name" value="NAD(P)-bd_dom_sf"/>
</dbReference>
<accession>A0A942I4Y8</accession>
<evidence type="ECO:0000313" key="2">
    <source>
        <dbReference type="Proteomes" id="UP000678281"/>
    </source>
</evidence>
<dbReference type="GO" id="GO:0016491">
    <property type="term" value="F:oxidoreductase activity"/>
    <property type="evidence" value="ECO:0007669"/>
    <property type="project" value="TreeGrafter"/>
</dbReference>
<dbReference type="RefSeq" id="WP_212656758.1">
    <property type="nucleotide sequence ID" value="NZ_JAGXTP010000001.1"/>
</dbReference>
<proteinExistence type="predicted"/>
<keyword evidence="2" id="KW-1185">Reference proteome</keyword>
<dbReference type="AlphaFoldDB" id="A0A942I4Y8"/>
<dbReference type="EMBL" id="JAGXTP010000001">
    <property type="protein sequence ID" value="MBS3847102.1"/>
    <property type="molecule type" value="Genomic_DNA"/>
</dbReference>
<name>A0A942I4Y8_9HYPH</name>
<dbReference type="InterPro" id="IPR002347">
    <property type="entry name" value="SDR_fam"/>
</dbReference>
<dbReference type="Pfam" id="PF13561">
    <property type="entry name" value="adh_short_C2"/>
    <property type="match status" value="1"/>
</dbReference>
<sequence>MTAQLQSFPNGGLAVVFGASGGIGHAVQTALVKSGQFEQVLGLSRAAGDFDLTDEASIAGAADRIVEIGLPLRLVVVATGLLHDDAMQPEKSWRHLDADNLARSFAINATGPALLAKHLLPLLPRHGKAVFAAISAKVGSIGDNHLGGWYGYRAAKAALNQLLHTAAIELRRNRPEAICVCMHPGTVATTLSAPFGNNAYTPVPPEAAADRLLGVIERLRPIESGQLLDHTGLPLPW</sequence>
<protein>
    <submittedName>
        <fullName evidence="1">SDR family NAD(P)-dependent oxidoreductase</fullName>
    </submittedName>
</protein>
<evidence type="ECO:0000313" key="1">
    <source>
        <dbReference type="EMBL" id="MBS3847102.1"/>
    </source>
</evidence>
<dbReference type="SUPFAM" id="SSF51735">
    <property type="entry name" value="NAD(P)-binding Rossmann-fold domains"/>
    <property type="match status" value="1"/>
</dbReference>
<dbReference type="PANTHER" id="PTHR43544:SF12">
    <property type="entry name" value="NAD(P)-BINDING ROSSMANN-FOLD SUPERFAMILY PROTEIN"/>
    <property type="match status" value="1"/>
</dbReference>
<dbReference type="GO" id="GO:0005737">
    <property type="term" value="C:cytoplasm"/>
    <property type="evidence" value="ECO:0007669"/>
    <property type="project" value="TreeGrafter"/>
</dbReference>
<gene>
    <name evidence="1" type="ORF">KD146_00190</name>
</gene>
<dbReference type="PANTHER" id="PTHR43544">
    <property type="entry name" value="SHORT-CHAIN DEHYDROGENASE/REDUCTASE"/>
    <property type="match status" value="1"/>
</dbReference>
<organism evidence="1 2">
    <name type="scientific">Devosia litorisediminis</name>
    <dbReference type="NCBI Taxonomy" id="2829817"/>
    <lineage>
        <taxon>Bacteria</taxon>
        <taxon>Pseudomonadati</taxon>
        <taxon>Pseudomonadota</taxon>
        <taxon>Alphaproteobacteria</taxon>
        <taxon>Hyphomicrobiales</taxon>
        <taxon>Devosiaceae</taxon>
        <taxon>Devosia</taxon>
    </lineage>
</organism>
<dbReference type="Proteomes" id="UP000678281">
    <property type="component" value="Unassembled WGS sequence"/>
</dbReference>
<dbReference type="InterPro" id="IPR051468">
    <property type="entry name" value="Fungal_SecMetab_SDRs"/>
</dbReference>